<dbReference type="RefSeq" id="WP_269884390.1">
    <property type="nucleotide sequence ID" value="NZ_JAQAGZ010000020.1"/>
</dbReference>
<gene>
    <name evidence="1" type="ORF">O9H85_26360</name>
</gene>
<comment type="caution">
    <text evidence="1">The sequence shown here is derived from an EMBL/GenBank/DDBJ whole genome shotgun (WGS) entry which is preliminary data.</text>
</comment>
<evidence type="ECO:0000313" key="2">
    <source>
        <dbReference type="Proteomes" id="UP001527882"/>
    </source>
</evidence>
<organism evidence="1 2">
    <name type="scientific">Paenibacillus gyeongsangnamensis</name>
    <dbReference type="NCBI Taxonomy" id="3388067"/>
    <lineage>
        <taxon>Bacteria</taxon>
        <taxon>Bacillati</taxon>
        <taxon>Bacillota</taxon>
        <taxon>Bacilli</taxon>
        <taxon>Bacillales</taxon>
        <taxon>Paenibacillaceae</taxon>
        <taxon>Paenibacillus</taxon>
    </lineage>
</organism>
<protein>
    <submittedName>
        <fullName evidence="1">Uncharacterized protein</fullName>
    </submittedName>
</protein>
<proteinExistence type="predicted"/>
<keyword evidence="2" id="KW-1185">Reference proteome</keyword>
<accession>A0ABT4QGJ0</accession>
<sequence length="48" mass="5592">MADHVLNQFEEVLPRHNAINSNHLDWQLAAVLKPSCRRLREWAAGEVR</sequence>
<dbReference type="EMBL" id="JAQAGZ010000020">
    <property type="protein sequence ID" value="MCZ8515856.1"/>
    <property type="molecule type" value="Genomic_DNA"/>
</dbReference>
<reference evidence="1 2" key="1">
    <citation type="submission" date="2022-12" db="EMBL/GenBank/DDBJ databases">
        <title>Draft genome sequence of Paenibacillus sp. dW9.</title>
        <authorList>
            <person name="Choi E.-W."/>
            <person name="Kim D.-U."/>
        </authorList>
    </citation>
    <scope>NUCLEOTIDE SEQUENCE [LARGE SCALE GENOMIC DNA]</scope>
    <source>
        <strain evidence="2">dW9</strain>
    </source>
</reference>
<evidence type="ECO:0000313" key="1">
    <source>
        <dbReference type="EMBL" id="MCZ8515856.1"/>
    </source>
</evidence>
<name>A0ABT4QGJ0_9BACL</name>
<dbReference type="Proteomes" id="UP001527882">
    <property type="component" value="Unassembled WGS sequence"/>
</dbReference>